<evidence type="ECO:0000259" key="1">
    <source>
        <dbReference type="Pfam" id="PF21789"/>
    </source>
</evidence>
<keyword evidence="3" id="KW-1185">Reference proteome</keyword>
<comment type="caution">
    <text evidence="2">The sequence shown here is derived from an EMBL/GenBank/DDBJ whole genome shotgun (WGS) entry which is preliminary data.</text>
</comment>
<sequence length="252" mass="27933">MAVTLHQPKPLSYSWKLIQAMTARVPSEGLKPGSTQESHIEDVLEYLNQWEAHAATSRGRFLSASTAEGLRVTLQATLDLLKYLHDKCGFTYLLTCRLSQDCLEKLLGIIRQFSGCNDHPTAAQFLPTVNCLSFYDLVKAPPSGNCEGGELTFLLSSEDAARELDTLLDNGKIDEAPDVLKKSATLPDHDYPEKMSDSRFVYYMAGYVARKTVLKNACKDCFDELLVSADQADEQLATFTKFCDNGGLLYPS</sequence>
<dbReference type="Pfam" id="PF21789">
    <property type="entry name" value="TNP-like_RNaseH_C"/>
    <property type="match status" value="1"/>
</dbReference>
<evidence type="ECO:0000313" key="3">
    <source>
        <dbReference type="Proteomes" id="UP000821853"/>
    </source>
</evidence>
<feature type="domain" description="Transposable element P transposase-like RNase H C-terminal" evidence="1">
    <location>
        <begin position="96"/>
        <end position="125"/>
    </location>
</feature>
<dbReference type="EMBL" id="JABSTR010000001">
    <property type="protein sequence ID" value="KAH9363244.1"/>
    <property type="molecule type" value="Genomic_DNA"/>
</dbReference>
<reference evidence="2 3" key="1">
    <citation type="journal article" date="2020" name="Cell">
        <title>Large-Scale Comparative Analyses of Tick Genomes Elucidate Their Genetic Diversity and Vector Capacities.</title>
        <authorList>
            <consortium name="Tick Genome and Microbiome Consortium (TIGMIC)"/>
            <person name="Jia N."/>
            <person name="Wang J."/>
            <person name="Shi W."/>
            <person name="Du L."/>
            <person name="Sun Y."/>
            <person name="Zhan W."/>
            <person name="Jiang J.F."/>
            <person name="Wang Q."/>
            <person name="Zhang B."/>
            <person name="Ji P."/>
            <person name="Bell-Sakyi L."/>
            <person name="Cui X.M."/>
            <person name="Yuan T.T."/>
            <person name="Jiang B.G."/>
            <person name="Yang W.F."/>
            <person name="Lam T.T."/>
            <person name="Chang Q.C."/>
            <person name="Ding S.J."/>
            <person name="Wang X.J."/>
            <person name="Zhu J.G."/>
            <person name="Ruan X.D."/>
            <person name="Zhao L."/>
            <person name="Wei J.T."/>
            <person name="Ye R.Z."/>
            <person name="Que T.C."/>
            <person name="Du C.H."/>
            <person name="Zhou Y.H."/>
            <person name="Cheng J.X."/>
            <person name="Dai P.F."/>
            <person name="Guo W.B."/>
            <person name="Han X.H."/>
            <person name="Huang E.J."/>
            <person name="Li L.F."/>
            <person name="Wei W."/>
            <person name="Gao Y.C."/>
            <person name="Liu J.Z."/>
            <person name="Shao H.Z."/>
            <person name="Wang X."/>
            <person name="Wang C.C."/>
            <person name="Yang T.C."/>
            <person name="Huo Q.B."/>
            <person name="Li W."/>
            <person name="Chen H.Y."/>
            <person name="Chen S.E."/>
            <person name="Zhou L.G."/>
            <person name="Ni X.B."/>
            <person name="Tian J.H."/>
            <person name="Sheng Y."/>
            <person name="Liu T."/>
            <person name="Pan Y.S."/>
            <person name="Xia L.Y."/>
            <person name="Li J."/>
            <person name="Zhao F."/>
            <person name="Cao W.C."/>
        </authorList>
    </citation>
    <scope>NUCLEOTIDE SEQUENCE [LARGE SCALE GENOMIC DNA]</scope>
    <source>
        <strain evidence="2">HaeL-2018</strain>
    </source>
</reference>
<dbReference type="PANTHER" id="PTHR47577">
    <property type="entry name" value="THAP DOMAIN-CONTAINING PROTEIN 6"/>
    <property type="match status" value="1"/>
</dbReference>
<organism evidence="2 3">
    <name type="scientific">Haemaphysalis longicornis</name>
    <name type="common">Bush tick</name>
    <dbReference type="NCBI Taxonomy" id="44386"/>
    <lineage>
        <taxon>Eukaryota</taxon>
        <taxon>Metazoa</taxon>
        <taxon>Ecdysozoa</taxon>
        <taxon>Arthropoda</taxon>
        <taxon>Chelicerata</taxon>
        <taxon>Arachnida</taxon>
        <taxon>Acari</taxon>
        <taxon>Parasitiformes</taxon>
        <taxon>Ixodida</taxon>
        <taxon>Ixodoidea</taxon>
        <taxon>Ixodidae</taxon>
        <taxon>Haemaphysalinae</taxon>
        <taxon>Haemaphysalis</taxon>
    </lineage>
</organism>
<proteinExistence type="predicted"/>
<protein>
    <recommendedName>
        <fullName evidence="1">Transposable element P transposase-like RNase H C-terminal domain-containing protein</fullName>
    </recommendedName>
</protein>
<dbReference type="PANTHER" id="PTHR47577:SF2">
    <property type="entry name" value="THAP DOMAIN CONTAINING 9"/>
    <property type="match status" value="1"/>
</dbReference>
<dbReference type="OMA" id="NQWEAHA"/>
<dbReference type="AlphaFoldDB" id="A0A9J6FML7"/>
<gene>
    <name evidence="2" type="ORF">HPB48_017811</name>
</gene>
<dbReference type="OrthoDB" id="6505696at2759"/>
<dbReference type="VEuPathDB" id="VectorBase:HLOH_041836"/>
<evidence type="ECO:0000313" key="2">
    <source>
        <dbReference type="EMBL" id="KAH9363244.1"/>
    </source>
</evidence>
<accession>A0A9J6FML7</accession>
<name>A0A9J6FML7_HAELO</name>
<dbReference type="Proteomes" id="UP000821853">
    <property type="component" value="Chromosome 1"/>
</dbReference>
<dbReference type="InterPro" id="IPR048367">
    <property type="entry name" value="TNP-like_RNaseH_C"/>
</dbReference>